<gene>
    <name evidence="5" type="primary">lepB_5</name>
    <name evidence="5" type="ORF">LHYA1_G001169</name>
</gene>
<dbReference type="EMBL" id="QGMH01000005">
    <property type="protein sequence ID" value="TVY30616.1"/>
    <property type="molecule type" value="Genomic_DNA"/>
</dbReference>
<dbReference type="InterPro" id="IPR001138">
    <property type="entry name" value="Zn2Cys6_DnaBD"/>
</dbReference>
<accession>A0A8H8R8U8</accession>
<evidence type="ECO:0000256" key="3">
    <source>
        <dbReference type="SAM" id="MobiDB-lite"/>
    </source>
</evidence>
<evidence type="ECO:0000256" key="2">
    <source>
        <dbReference type="ARBA" id="ARBA00023242"/>
    </source>
</evidence>
<name>A0A8H8R8U8_9HELO</name>
<dbReference type="RefSeq" id="XP_031009402.1">
    <property type="nucleotide sequence ID" value="XM_031146154.1"/>
</dbReference>
<dbReference type="GO" id="GO:0000981">
    <property type="term" value="F:DNA-binding transcription factor activity, RNA polymerase II-specific"/>
    <property type="evidence" value="ECO:0007669"/>
    <property type="project" value="InterPro"/>
</dbReference>
<evidence type="ECO:0000313" key="6">
    <source>
        <dbReference type="Proteomes" id="UP000431533"/>
    </source>
</evidence>
<reference evidence="5 6" key="1">
    <citation type="submission" date="2018-05" db="EMBL/GenBank/DDBJ databases">
        <title>Genome sequencing and assembly of the regulated plant pathogen Lachnellula willkommii and related sister species for the development of diagnostic species identification markers.</title>
        <authorList>
            <person name="Giroux E."/>
            <person name="Bilodeau G."/>
        </authorList>
    </citation>
    <scope>NUCLEOTIDE SEQUENCE [LARGE SCALE GENOMIC DNA]</scope>
    <source>
        <strain evidence="5 6">CBS 185.66</strain>
    </source>
</reference>
<proteinExistence type="predicted"/>
<dbReference type="Pfam" id="PF00172">
    <property type="entry name" value="Zn_clus"/>
    <property type="match status" value="1"/>
</dbReference>
<feature type="region of interest" description="Disordered" evidence="3">
    <location>
        <begin position="78"/>
        <end position="105"/>
    </location>
</feature>
<dbReference type="Gene3D" id="4.10.240.10">
    <property type="entry name" value="Zn(2)-C6 fungal-type DNA-binding domain"/>
    <property type="match status" value="1"/>
</dbReference>
<organism evidence="5 6">
    <name type="scientific">Lachnellula hyalina</name>
    <dbReference type="NCBI Taxonomy" id="1316788"/>
    <lineage>
        <taxon>Eukaryota</taxon>
        <taxon>Fungi</taxon>
        <taxon>Dikarya</taxon>
        <taxon>Ascomycota</taxon>
        <taxon>Pezizomycotina</taxon>
        <taxon>Leotiomycetes</taxon>
        <taxon>Helotiales</taxon>
        <taxon>Lachnaceae</taxon>
        <taxon>Lachnellula</taxon>
    </lineage>
</organism>
<dbReference type="PROSITE" id="PS00463">
    <property type="entry name" value="ZN2_CY6_FUNGAL_1"/>
    <property type="match status" value="1"/>
</dbReference>
<dbReference type="GO" id="GO:0008270">
    <property type="term" value="F:zinc ion binding"/>
    <property type="evidence" value="ECO:0007669"/>
    <property type="project" value="InterPro"/>
</dbReference>
<feature type="compositionally biased region" description="Basic and acidic residues" evidence="3">
    <location>
        <begin position="78"/>
        <end position="98"/>
    </location>
</feature>
<sequence>MPEDQKAHRSRQRPVSCRFCRSRKLRCSREAPCSNCVSRGVRCELQTPIRSSSKSRGASEPELLERIRKLEDVVKSQEARRNASIERQSDNSDIHLQQEHPSNSSPLIEHLDDDVAWLRSICNVQDFSDKTPSNKIVFRVCPIQQIIQGQQSYINQDPFPSSTRVEPLRCVWLPQYAEAKILLEKYLEDPDHVHHIAHSPSLPAVLDNIYECLS</sequence>
<evidence type="ECO:0000313" key="5">
    <source>
        <dbReference type="EMBL" id="TVY30616.1"/>
    </source>
</evidence>
<dbReference type="GeneID" id="41981367"/>
<dbReference type="PROSITE" id="PS50048">
    <property type="entry name" value="ZN2_CY6_FUNGAL_2"/>
    <property type="match status" value="1"/>
</dbReference>
<dbReference type="Proteomes" id="UP000431533">
    <property type="component" value="Unassembled WGS sequence"/>
</dbReference>
<evidence type="ECO:0000256" key="1">
    <source>
        <dbReference type="ARBA" id="ARBA00004123"/>
    </source>
</evidence>
<dbReference type="CDD" id="cd00067">
    <property type="entry name" value="GAL4"/>
    <property type="match status" value="1"/>
</dbReference>
<dbReference type="OrthoDB" id="3014581at2759"/>
<keyword evidence="6" id="KW-1185">Reference proteome</keyword>
<dbReference type="GO" id="GO:0005634">
    <property type="term" value="C:nucleus"/>
    <property type="evidence" value="ECO:0007669"/>
    <property type="project" value="UniProtKB-SubCell"/>
</dbReference>
<dbReference type="SUPFAM" id="SSF57701">
    <property type="entry name" value="Zn2/Cys6 DNA-binding domain"/>
    <property type="match status" value="1"/>
</dbReference>
<feature type="domain" description="Zn(2)-C6 fungal-type" evidence="4">
    <location>
        <begin position="16"/>
        <end position="45"/>
    </location>
</feature>
<dbReference type="AlphaFoldDB" id="A0A8H8R8U8"/>
<comment type="subcellular location">
    <subcellularLocation>
        <location evidence="1">Nucleus</location>
    </subcellularLocation>
</comment>
<evidence type="ECO:0000259" key="4">
    <source>
        <dbReference type="PROSITE" id="PS50048"/>
    </source>
</evidence>
<dbReference type="SMART" id="SM00066">
    <property type="entry name" value="GAL4"/>
    <property type="match status" value="1"/>
</dbReference>
<dbReference type="InterPro" id="IPR036864">
    <property type="entry name" value="Zn2-C6_fun-type_DNA-bd_sf"/>
</dbReference>
<dbReference type="PANTHER" id="PTHR31001">
    <property type="entry name" value="UNCHARACTERIZED TRANSCRIPTIONAL REGULATORY PROTEIN"/>
    <property type="match status" value="1"/>
</dbReference>
<dbReference type="InterPro" id="IPR050613">
    <property type="entry name" value="Sec_Metabolite_Reg"/>
</dbReference>
<keyword evidence="2" id="KW-0539">Nucleus</keyword>
<protein>
    <submittedName>
        <fullName evidence="5">Putative transcription factor lepB</fullName>
    </submittedName>
</protein>
<comment type="caution">
    <text evidence="5">The sequence shown here is derived from an EMBL/GenBank/DDBJ whole genome shotgun (WGS) entry which is preliminary data.</text>
</comment>